<dbReference type="Proteomes" id="UP000309340">
    <property type="component" value="Unassembled WGS sequence"/>
</dbReference>
<accession>A0A4U0WMR1</accession>
<evidence type="ECO:0000313" key="1">
    <source>
        <dbReference type="EMBL" id="TKA64524.1"/>
    </source>
</evidence>
<sequence length="154" mass="17269">MAKLYVLEELSSTESRSRSRVEECVMDQDNNTNISTTLGKVSICANTDTGTDSHTHKLLSDFESWSGCKTIGKILNQVTYVRSVTDRDEIMVLSLREIVDLCKGMHRSPLRFECNGIVLPEAGDRWTDMDWTINRNPTRVKFSSAGASVHIPSI</sequence>
<organism evidence="1 2">
    <name type="scientific">Friedmanniomyces simplex</name>
    <dbReference type="NCBI Taxonomy" id="329884"/>
    <lineage>
        <taxon>Eukaryota</taxon>
        <taxon>Fungi</taxon>
        <taxon>Dikarya</taxon>
        <taxon>Ascomycota</taxon>
        <taxon>Pezizomycotina</taxon>
        <taxon>Dothideomycetes</taxon>
        <taxon>Dothideomycetidae</taxon>
        <taxon>Mycosphaerellales</taxon>
        <taxon>Teratosphaeriaceae</taxon>
        <taxon>Friedmanniomyces</taxon>
    </lineage>
</organism>
<dbReference type="AlphaFoldDB" id="A0A4U0WMR1"/>
<dbReference type="EMBL" id="NAJQ01000828">
    <property type="protein sequence ID" value="TKA64524.1"/>
    <property type="molecule type" value="Genomic_DNA"/>
</dbReference>
<reference evidence="1 2" key="1">
    <citation type="submission" date="2017-03" db="EMBL/GenBank/DDBJ databases">
        <title>Genomes of endolithic fungi from Antarctica.</title>
        <authorList>
            <person name="Coleine C."/>
            <person name="Masonjones S."/>
            <person name="Stajich J.E."/>
        </authorList>
    </citation>
    <scope>NUCLEOTIDE SEQUENCE [LARGE SCALE GENOMIC DNA]</scope>
    <source>
        <strain evidence="1 2">CCFEE 5184</strain>
    </source>
</reference>
<comment type="caution">
    <text evidence="1">The sequence shown here is derived from an EMBL/GenBank/DDBJ whole genome shotgun (WGS) entry which is preliminary data.</text>
</comment>
<gene>
    <name evidence="1" type="ORF">B0A55_11643</name>
</gene>
<proteinExistence type="predicted"/>
<evidence type="ECO:0000313" key="2">
    <source>
        <dbReference type="Proteomes" id="UP000309340"/>
    </source>
</evidence>
<keyword evidence="2" id="KW-1185">Reference proteome</keyword>
<name>A0A4U0WMR1_9PEZI</name>
<dbReference type="OrthoDB" id="10294638at2759"/>
<protein>
    <submittedName>
        <fullName evidence="1">Uncharacterized protein</fullName>
    </submittedName>
</protein>